<dbReference type="InterPro" id="IPR017972">
    <property type="entry name" value="Cyt_P450_CS"/>
</dbReference>
<sequence length="435" mass="48278">MFGSSRQYADDPTAFLEGVERAYDGIAAFDMGPMETYVVTEPALVERLLVSDAAEFRKPEFQADAIDDLLGDGLLLSEGESWREQRGRANPAFSMARVAGFDADIAAHAADRVDDWPVGDTVDVEAAMTHITLDVILDVMLGVSLPEARVDAIGDALEPVGARFEPDPVRFAVPEWLPMPDDREYAAAVATLDDLVDDIVAAREGTASGGDGDDPMDLLSVLLRARDRGEQSLDRLRDEVMTTLLAGHDTTALTLTYTWFLLSEHPDVEARLHAELDGALDDGAQPTVAQLQDLDYLEWVLQESMRLYPPVYNVFRTPIEPVELAGSEVPAGAPIMLPQWAIHRSPDHWDDPEAFDPERWRPERRADRPRFAYFPFGGGPRHCIGKQLALLEAKLIVATVASDYRLRYEGDTPLSFVPSLTIHPEQEMRMRVEPR</sequence>
<dbReference type="EMBL" id="VRYN01000002">
    <property type="protein sequence ID" value="TYO76705.1"/>
    <property type="molecule type" value="Genomic_DNA"/>
</dbReference>
<dbReference type="AlphaFoldDB" id="A0A663A8G2"/>
<protein>
    <submittedName>
        <fullName evidence="8">Cytochrome P450</fullName>
    </submittedName>
</protein>
<dbReference type="InterPro" id="IPR001128">
    <property type="entry name" value="Cyt_P450"/>
</dbReference>
<reference evidence="8 9" key="1">
    <citation type="submission" date="2019-07" db="EMBL/GenBank/DDBJ databases">
        <title>Genomic Encyclopedia of Archaeal and Bacterial Type Strains, Phase II (KMG-II): from individual species to whole genera.</title>
        <authorList>
            <person name="Goeker M."/>
        </authorList>
    </citation>
    <scope>NUCLEOTIDE SEQUENCE [LARGE SCALE GENOMIC DNA]</scope>
    <source>
        <strain evidence="8 9">DSM 3754</strain>
    </source>
</reference>
<organism evidence="8 9">
    <name type="scientific">Halobacterium salinarum (strain ATCC 33171 / DSM 3754 / JCM 8978 / NBRC 102687 / NCIMB 764 / 91-R6)</name>
    <dbReference type="NCBI Taxonomy" id="2597657"/>
    <lineage>
        <taxon>Archaea</taxon>
        <taxon>Methanobacteriati</taxon>
        <taxon>Methanobacteriota</taxon>
        <taxon>Stenosarchaea group</taxon>
        <taxon>Halobacteria</taxon>
        <taxon>Halobacteriales</taxon>
        <taxon>Halobacteriaceae</taxon>
        <taxon>Halobacterium</taxon>
    </lineage>
</organism>
<evidence type="ECO:0000256" key="3">
    <source>
        <dbReference type="ARBA" id="ARBA00022723"/>
    </source>
</evidence>
<dbReference type="PRINTS" id="PR00463">
    <property type="entry name" value="EP450I"/>
</dbReference>
<dbReference type="GO" id="GO:0016705">
    <property type="term" value="F:oxidoreductase activity, acting on paired donors, with incorporation or reduction of molecular oxygen"/>
    <property type="evidence" value="ECO:0007669"/>
    <property type="project" value="InterPro"/>
</dbReference>
<evidence type="ECO:0000256" key="7">
    <source>
        <dbReference type="RuleBase" id="RU000461"/>
    </source>
</evidence>
<evidence type="ECO:0000313" key="8">
    <source>
        <dbReference type="EMBL" id="TYO76705.1"/>
    </source>
</evidence>
<accession>A0A663A8G2</accession>
<dbReference type="InterPro" id="IPR050196">
    <property type="entry name" value="Cytochrome_P450_Monoox"/>
</dbReference>
<evidence type="ECO:0000313" key="9">
    <source>
        <dbReference type="Proteomes" id="UP000323075"/>
    </source>
</evidence>
<dbReference type="Proteomes" id="UP000323075">
    <property type="component" value="Unassembled WGS sequence"/>
</dbReference>
<keyword evidence="3 7" id="KW-0479">Metal-binding</keyword>
<gene>
    <name evidence="8" type="ORF">APQ99_01346</name>
</gene>
<keyword evidence="4 7" id="KW-0560">Oxidoreductase</keyword>
<dbReference type="GO" id="GO:0005506">
    <property type="term" value="F:iron ion binding"/>
    <property type="evidence" value="ECO:0007669"/>
    <property type="project" value="InterPro"/>
</dbReference>
<comment type="caution">
    <text evidence="8">The sequence shown here is derived from an EMBL/GenBank/DDBJ whole genome shotgun (WGS) entry which is preliminary data.</text>
</comment>
<dbReference type="InterPro" id="IPR002401">
    <property type="entry name" value="Cyt_P450_E_grp-I"/>
</dbReference>
<evidence type="ECO:0000256" key="2">
    <source>
        <dbReference type="ARBA" id="ARBA00022617"/>
    </source>
</evidence>
<evidence type="ECO:0000256" key="4">
    <source>
        <dbReference type="ARBA" id="ARBA00023002"/>
    </source>
</evidence>
<dbReference type="Gene3D" id="1.10.630.10">
    <property type="entry name" value="Cytochrome P450"/>
    <property type="match status" value="1"/>
</dbReference>
<dbReference type="Pfam" id="PF00067">
    <property type="entry name" value="p450"/>
    <property type="match status" value="1"/>
</dbReference>
<dbReference type="PANTHER" id="PTHR24291">
    <property type="entry name" value="CYTOCHROME P450 FAMILY 4"/>
    <property type="match status" value="1"/>
</dbReference>
<evidence type="ECO:0000256" key="5">
    <source>
        <dbReference type="ARBA" id="ARBA00023004"/>
    </source>
</evidence>
<proteinExistence type="inferred from homology"/>
<dbReference type="PROSITE" id="PS00086">
    <property type="entry name" value="CYTOCHROME_P450"/>
    <property type="match status" value="1"/>
</dbReference>
<dbReference type="PANTHER" id="PTHR24291:SF50">
    <property type="entry name" value="BIFUNCTIONAL ALBAFLAVENONE MONOOXYGENASE_TERPENE SYNTHASE"/>
    <property type="match status" value="1"/>
</dbReference>
<dbReference type="GO" id="GO:0004497">
    <property type="term" value="F:monooxygenase activity"/>
    <property type="evidence" value="ECO:0007669"/>
    <property type="project" value="UniProtKB-KW"/>
</dbReference>
<dbReference type="GO" id="GO:0020037">
    <property type="term" value="F:heme binding"/>
    <property type="evidence" value="ECO:0007669"/>
    <property type="project" value="InterPro"/>
</dbReference>
<keyword evidence="2 7" id="KW-0349">Heme</keyword>
<evidence type="ECO:0000256" key="6">
    <source>
        <dbReference type="ARBA" id="ARBA00023033"/>
    </source>
</evidence>
<evidence type="ECO:0000256" key="1">
    <source>
        <dbReference type="ARBA" id="ARBA00010617"/>
    </source>
</evidence>
<comment type="similarity">
    <text evidence="1 7">Belongs to the cytochrome P450 family.</text>
</comment>
<keyword evidence="5 7" id="KW-0408">Iron</keyword>
<dbReference type="PRINTS" id="PR00385">
    <property type="entry name" value="P450"/>
</dbReference>
<dbReference type="InterPro" id="IPR036396">
    <property type="entry name" value="Cyt_P450_sf"/>
</dbReference>
<name>A0A663A8G2_HALS9</name>
<keyword evidence="6 7" id="KW-0503">Monooxygenase</keyword>
<dbReference type="SUPFAM" id="SSF48264">
    <property type="entry name" value="Cytochrome P450"/>
    <property type="match status" value="1"/>
</dbReference>